<evidence type="ECO:0000313" key="9">
    <source>
        <dbReference type="EMBL" id="UJO22214.1"/>
    </source>
</evidence>
<dbReference type="InterPro" id="IPR020846">
    <property type="entry name" value="MFS_dom"/>
</dbReference>
<feature type="transmembrane region" description="Helical" evidence="7">
    <location>
        <begin position="49"/>
        <end position="71"/>
    </location>
</feature>
<dbReference type="KEGG" id="ffu:CLAFUR5_09072"/>
<evidence type="ECO:0000313" key="10">
    <source>
        <dbReference type="Proteomes" id="UP000756132"/>
    </source>
</evidence>
<comment type="subcellular location">
    <subcellularLocation>
        <location evidence="1">Membrane</location>
        <topology evidence="1">Multi-pass membrane protein</topology>
    </subcellularLocation>
</comment>
<dbReference type="Proteomes" id="UP000756132">
    <property type="component" value="Chromosome 9"/>
</dbReference>
<keyword evidence="10" id="KW-1185">Reference proteome</keyword>
<feature type="transmembrane region" description="Helical" evidence="7">
    <location>
        <begin position="170"/>
        <end position="192"/>
    </location>
</feature>
<feature type="transmembrane region" description="Helical" evidence="7">
    <location>
        <begin position="296"/>
        <end position="314"/>
    </location>
</feature>
<feature type="domain" description="Major facilitator superfamily (MFS) profile" evidence="8">
    <location>
        <begin position="11"/>
        <end position="448"/>
    </location>
</feature>
<feature type="transmembrane region" description="Helical" evidence="7">
    <location>
        <begin position="7"/>
        <end position="24"/>
    </location>
</feature>
<dbReference type="PROSITE" id="PS00217">
    <property type="entry name" value="SUGAR_TRANSPORT_2"/>
    <property type="match status" value="1"/>
</dbReference>
<feature type="transmembrane region" description="Helical" evidence="7">
    <location>
        <begin position="83"/>
        <end position="103"/>
    </location>
</feature>
<feature type="transmembrane region" description="Helical" evidence="7">
    <location>
        <begin position="259"/>
        <end position="284"/>
    </location>
</feature>
<dbReference type="InterPro" id="IPR036259">
    <property type="entry name" value="MFS_trans_sf"/>
</dbReference>
<evidence type="ECO:0000259" key="8">
    <source>
        <dbReference type="PROSITE" id="PS50850"/>
    </source>
</evidence>
<reference evidence="9" key="2">
    <citation type="journal article" date="2022" name="Microb. Genom.">
        <title>A chromosome-scale genome assembly of the tomato pathogen Cladosporium fulvum reveals a compartmentalized genome architecture and the presence of a dispensable chromosome.</title>
        <authorList>
            <person name="Zaccaron A.Z."/>
            <person name="Chen L.H."/>
            <person name="Samaras A."/>
            <person name="Stergiopoulos I."/>
        </authorList>
    </citation>
    <scope>NUCLEOTIDE SEQUENCE</scope>
    <source>
        <strain evidence="9">Race5_Kim</strain>
    </source>
</reference>
<dbReference type="GO" id="GO:0005351">
    <property type="term" value="F:carbohydrate:proton symporter activity"/>
    <property type="evidence" value="ECO:0007669"/>
    <property type="project" value="TreeGrafter"/>
</dbReference>
<dbReference type="InterPro" id="IPR050360">
    <property type="entry name" value="MFS_Sugar_Transporters"/>
</dbReference>
<keyword evidence="4 7" id="KW-0812">Transmembrane</keyword>
<dbReference type="EMBL" id="CP090171">
    <property type="protein sequence ID" value="UJO22214.1"/>
    <property type="molecule type" value="Genomic_DNA"/>
</dbReference>
<dbReference type="PRINTS" id="PR00171">
    <property type="entry name" value="SUGRTRNSPORT"/>
</dbReference>
<organism evidence="9 10">
    <name type="scientific">Passalora fulva</name>
    <name type="common">Tomato leaf mold</name>
    <name type="synonym">Cladosporium fulvum</name>
    <dbReference type="NCBI Taxonomy" id="5499"/>
    <lineage>
        <taxon>Eukaryota</taxon>
        <taxon>Fungi</taxon>
        <taxon>Dikarya</taxon>
        <taxon>Ascomycota</taxon>
        <taxon>Pezizomycotina</taxon>
        <taxon>Dothideomycetes</taxon>
        <taxon>Dothideomycetidae</taxon>
        <taxon>Mycosphaerellales</taxon>
        <taxon>Mycosphaerellaceae</taxon>
        <taxon>Fulvia</taxon>
    </lineage>
</organism>
<keyword evidence="6 7" id="KW-0472">Membrane</keyword>
<gene>
    <name evidence="9" type="ORF">CLAFUR5_09072</name>
</gene>
<feature type="transmembrane region" description="Helical" evidence="7">
    <location>
        <begin position="425"/>
        <end position="444"/>
    </location>
</feature>
<feature type="transmembrane region" description="Helical" evidence="7">
    <location>
        <begin position="109"/>
        <end position="126"/>
    </location>
</feature>
<dbReference type="AlphaFoldDB" id="A0A9Q8PGJ5"/>
<dbReference type="SUPFAM" id="SSF103473">
    <property type="entry name" value="MFS general substrate transporter"/>
    <property type="match status" value="1"/>
</dbReference>
<dbReference type="InterPro" id="IPR003663">
    <property type="entry name" value="Sugar/inositol_transpt"/>
</dbReference>
<dbReference type="PANTHER" id="PTHR48022:SF11">
    <property type="entry name" value="MONOSACCHARIDE TRANSPORTER (HXT8), PUTATIVE (AFU_ORTHOLOGUE AFUA_2G08120)-RELATED"/>
    <property type="match status" value="1"/>
</dbReference>
<dbReference type="Pfam" id="PF00083">
    <property type="entry name" value="Sugar_tr"/>
    <property type="match status" value="1"/>
</dbReference>
<proteinExistence type="inferred from homology"/>
<keyword evidence="3" id="KW-0813">Transport</keyword>
<sequence length="524" mass="56974">MTKHGRYVLCIGFFAALGTFFYGYDTGVTATTIGHASFIQYMNNPSHELIGSIGAAYTAGQAIGSLLQIAIGDRLGRIRFMTLLTTLVTIGSIIQTASTSIGMFVGGRALAGLGMGGMTLTVALYLSEIAPAHSRGLIGGLSGTGLLLGIVISYWTGYACSQAPYGQLQWRLPVALQIPWSVLFLCGLLTFMPETPRQLVKMGQIDRARAVFARLHQGRHEDDNEADHEFKLMHAQISFEISREITNIKEIFRLHYKRAIVAMTIGIATATAGAEVIGYFQVVLYASLGIDANTRLILVAVNGTIGFISVALSNRFLMDRWGRRNLLLAGMGGSILIQTYCAIMQWNFQDSDNEVGKGFAIFGIYLHTICHSAAFAGAASLYGAEVLPIALRSKMMGVAGFAHFSVAVGLIEAAPRALATIRQNYYYVFVGCTLCFLIFGYYYYPETKNKTLEEIAAAFGDKVVDVGEYQGGMEHVLVAEHLPAEKIGSVDGGDVEVKPQRESKRWSNSKRWSRQQIIGLGSGM</sequence>
<feature type="transmembrane region" description="Helical" evidence="7">
    <location>
        <begin position="138"/>
        <end position="158"/>
    </location>
</feature>
<feature type="transmembrane region" description="Helical" evidence="7">
    <location>
        <begin position="358"/>
        <end position="383"/>
    </location>
</feature>
<dbReference type="GeneID" id="71988950"/>
<evidence type="ECO:0000256" key="4">
    <source>
        <dbReference type="ARBA" id="ARBA00022692"/>
    </source>
</evidence>
<dbReference type="InterPro" id="IPR005828">
    <property type="entry name" value="MFS_sugar_transport-like"/>
</dbReference>
<dbReference type="PROSITE" id="PS50850">
    <property type="entry name" value="MFS"/>
    <property type="match status" value="1"/>
</dbReference>
<evidence type="ECO:0000256" key="1">
    <source>
        <dbReference type="ARBA" id="ARBA00004141"/>
    </source>
</evidence>
<evidence type="ECO:0000256" key="2">
    <source>
        <dbReference type="ARBA" id="ARBA00010992"/>
    </source>
</evidence>
<evidence type="ECO:0000256" key="7">
    <source>
        <dbReference type="SAM" id="Phobius"/>
    </source>
</evidence>
<protein>
    <submittedName>
        <fullName evidence="9">Hexose transporter 2</fullName>
    </submittedName>
</protein>
<dbReference type="OrthoDB" id="6612291at2759"/>
<dbReference type="InterPro" id="IPR005829">
    <property type="entry name" value="Sugar_transporter_CS"/>
</dbReference>
<evidence type="ECO:0000256" key="3">
    <source>
        <dbReference type="ARBA" id="ARBA00022448"/>
    </source>
</evidence>
<name>A0A9Q8PGJ5_PASFU</name>
<dbReference type="Gene3D" id="1.20.1250.20">
    <property type="entry name" value="MFS general substrate transporter like domains"/>
    <property type="match status" value="1"/>
</dbReference>
<evidence type="ECO:0000256" key="5">
    <source>
        <dbReference type="ARBA" id="ARBA00022989"/>
    </source>
</evidence>
<feature type="transmembrane region" description="Helical" evidence="7">
    <location>
        <begin position="326"/>
        <end position="346"/>
    </location>
</feature>
<accession>A0A9Q8PGJ5</accession>
<reference evidence="9" key="1">
    <citation type="submission" date="2021-12" db="EMBL/GenBank/DDBJ databases">
        <authorList>
            <person name="Zaccaron A."/>
            <person name="Stergiopoulos I."/>
        </authorList>
    </citation>
    <scope>NUCLEOTIDE SEQUENCE</scope>
    <source>
        <strain evidence="9">Race5_Kim</strain>
    </source>
</reference>
<comment type="similarity">
    <text evidence="2">Belongs to the major facilitator superfamily. Sugar transporter (TC 2.A.1.1) family.</text>
</comment>
<dbReference type="RefSeq" id="XP_047766580.1">
    <property type="nucleotide sequence ID" value="XM_047908220.1"/>
</dbReference>
<feature type="transmembrane region" description="Helical" evidence="7">
    <location>
        <begin position="395"/>
        <end position="413"/>
    </location>
</feature>
<evidence type="ECO:0000256" key="6">
    <source>
        <dbReference type="ARBA" id="ARBA00023136"/>
    </source>
</evidence>
<dbReference type="GO" id="GO:0016020">
    <property type="term" value="C:membrane"/>
    <property type="evidence" value="ECO:0007669"/>
    <property type="project" value="UniProtKB-SubCell"/>
</dbReference>
<keyword evidence="5 7" id="KW-1133">Transmembrane helix</keyword>
<dbReference type="PANTHER" id="PTHR48022">
    <property type="entry name" value="PLASTIDIC GLUCOSE TRANSPORTER 4"/>
    <property type="match status" value="1"/>
</dbReference>